<dbReference type="InterPro" id="IPR051122">
    <property type="entry name" value="SDR_DHRS6-like"/>
</dbReference>
<dbReference type="KEGG" id="aoz:HUE56_27035"/>
<dbReference type="Pfam" id="PF13561">
    <property type="entry name" value="adh_short_C2"/>
    <property type="match status" value="1"/>
</dbReference>
<dbReference type="SUPFAM" id="SSF51735">
    <property type="entry name" value="NAD(P)-binding Rossmann-fold domains"/>
    <property type="match status" value="1"/>
</dbReference>
<evidence type="ECO:0000313" key="4">
    <source>
        <dbReference type="Proteomes" id="UP000509702"/>
    </source>
</evidence>
<dbReference type="PANTHER" id="PTHR43477">
    <property type="entry name" value="DIHYDROANTICAPSIN 7-DEHYDROGENASE"/>
    <property type="match status" value="1"/>
</dbReference>
<dbReference type="InterPro" id="IPR002347">
    <property type="entry name" value="SDR_fam"/>
</dbReference>
<dbReference type="AlphaFoldDB" id="A0A6N1AYB9"/>
<protein>
    <submittedName>
        <fullName evidence="3">SDR family oxidoreductase</fullName>
    </submittedName>
</protein>
<comment type="similarity">
    <text evidence="1">Belongs to the short-chain dehydrogenases/reductases (SDR) family.</text>
</comment>
<reference evidence="3 4" key="1">
    <citation type="submission" date="2020-06" db="EMBL/GenBank/DDBJ databases">
        <title>Complete genome of Azosprillum oryzae KACC14407.</title>
        <authorList>
            <person name="Kim M."/>
            <person name="Park Y.-J."/>
            <person name="Shin J.-H."/>
        </authorList>
    </citation>
    <scope>NUCLEOTIDE SEQUENCE [LARGE SCALE GENOMIC DNA]</scope>
    <source>
        <strain evidence="3 4">KACC 14407</strain>
        <plasmid evidence="3 4">unnamed6</plasmid>
    </source>
</reference>
<dbReference type="Gene3D" id="3.40.50.720">
    <property type="entry name" value="NAD(P)-binding Rossmann-like Domain"/>
    <property type="match status" value="1"/>
</dbReference>
<accession>A0A6N1AYB9</accession>
<gene>
    <name evidence="3" type="ORF">HUE56_27035</name>
</gene>
<dbReference type="OrthoDB" id="9806974at2"/>
<evidence type="ECO:0000313" key="3">
    <source>
        <dbReference type="EMBL" id="QKS54134.1"/>
    </source>
</evidence>
<geneLocation type="plasmid" evidence="3 4">
    <name>unnamed6</name>
</geneLocation>
<dbReference type="PRINTS" id="PR00081">
    <property type="entry name" value="GDHRDH"/>
</dbReference>
<keyword evidence="4" id="KW-1185">Reference proteome</keyword>
<dbReference type="PANTHER" id="PTHR43477:SF1">
    <property type="entry name" value="DIHYDROANTICAPSIN 7-DEHYDROGENASE"/>
    <property type="match status" value="1"/>
</dbReference>
<dbReference type="RefSeq" id="WP_149200163.1">
    <property type="nucleotide sequence ID" value="NZ_BSOV01000058.1"/>
</dbReference>
<proteinExistence type="inferred from homology"/>
<keyword evidence="2" id="KW-0560">Oxidoreductase</keyword>
<dbReference type="InterPro" id="IPR036291">
    <property type="entry name" value="NAD(P)-bd_dom_sf"/>
</dbReference>
<dbReference type="GO" id="GO:0016491">
    <property type="term" value="F:oxidoreductase activity"/>
    <property type="evidence" value="ECO:0007669"/>
    <property type="project" value="UniProtKB-KW"/>
</dbReference>
<evidence type="ECO:0000256" key="2">
    <source>
        <dbReference type="ARBA" id="ARBA00023002"/>
    </source>
</evidence>
<organism evidence="3 4">
    <name type="scientific">Azospirillum oryzae</name>
    <dbReference type="NCBI Taxonomy" id="286727"/>
    <lineage>
        <taxon>Bacteria</taxon>
        <taxon>Pseudomonadati</taxon>
        <taxon>Pseudomonadota</taxon>
        <taxon>Alphaproteobacteria</taxon>
        <taxon>Rhodospirillales</taxon>
        <taxon>Azospirillaceae</taxon>
        <taxon>Azospirillum</taxon>
    </lineage>
</organism>
<dbReference type="Proteomes" id="UP000509702">
    <property type="component" value="Plasmid unnamed6"/>
</dbReference>
<sequence>MDRNEKAAGAASLADRSVVVIGGGSGIGRAVAAAARGQGARVVIAGHDAVRTRIAAEALGVEGLAADLGNRGSLDALFRSVGSLDHLVVTAGPQIGSPAFAQLDLSAARRAFEVKLWGAADAVQAALPHLARDGSVTLTSGLLSRKASVGSLAKTVMNAAVEALGKSLAKELAPLRVNVVSPGVTATENWRAIPPAGRDAFYAKVGDGLPVGRVGRAEEVAAAFLFAMTTGFVTGSVIDVDGGGLL</sequence>
<name>A0A6N1AYB9_9PROT</name>
<keyword evidence="3" id="KW-0614">Plasmid</keyword>
<dbReference type="EMBL" id="CP054621">
    <property type="protein sequence ID" value="QKS54134.1"/>
    <property type="molecule type" value="Genomic_DNA"/>
</dbReference>
<evidence type="ECO:0000256" key="1">
    <source>
        <dbReference type="ARBA" id="ARBA00006484"/>
    </source>
</evidence>